<dbReference type="EMBL" id="CP051627">
    <property type="protein sequence ID" value="UPT20839.1"/>
    <property type="molecule type" value="Genomic_DNA"/>
</dbReference>
<dbReference type="InterPro" id="IPR050426">
    <property type="entry name" value="Glycosyltransferase_28"/>
</dbReference>
<keyword evidence="4" id="KW-0045">Antibiotic biosynthesis</keyword>
<dbReference type="NCBIfam" id="TIGR04516">
    <property type="entry name" value="glycosyl_450act"/>
    <property type="match status" value="1"/>
</dbReference>
<keyword evidence="3" id="KW-0808">Transferase</keyword>
<evidence type="ECO:0000256" key="2">
    <source>
        <dbReference type="ARBA" id="ARBA00022676"/>
    </source>
</evidence>
<feature type="domain" description="Erythromycin biosynthesis protein CIII-like C-terminal" evidence="5">
    <location>
        <begin position="274"/>
        <end position="418"/>
    </location>
</feature>
<name>A0ABY4KZH6_THEAE</name>
<dbReference type="InterPro" id="IPR048284">
    <property type="entry name" value="EryCIII-like_N"/>
</dbReference>
<comment type="similarity">
    <text evidence="1">Belongs to the glycosyltransferase 28 family.</text>
</comment>
<feature type="domain" description="Erythromycin biosynthesis protein CIII-like N-terminal" evidence="6">
    <location>
        <begin position="22"/>
        <end position="256"/>
    </location>
</feature>
<dbReference type="Pfam" id="PF21036">
    <property type="entry name" value="EryCIII-like_N"/>
    <property type="match status" value="1"/>
</dbReference>
<dbReference type="SUPFAM" id="SSF53756">
    <property type="entry name" value="UDP-Glycosyltransferase/glycogen phosphorylase"/>
    <property type="match status" value="1"/>
</dbReference>
<dbReference type="Gene3D" id="3.40.50.2000">
    <property type="entry name" value="Glycogen Phosphorylase B"/>
    <property type="match status" value="2"/>
</dbReference>
<evidence type="ECO:0000256" key="1">
    <source>
        <dbReference type="ARBA" id="ARBA00006962"/>
    </source>
</evidence>
<dbReference type="InterPro" id="IPR010610">
    <property type="entry name" value="EryCIII-like_C"/>
</dbReference>
<evidence type="ECO:0000313" key="8">
    <source>
        <dbReference type="Proteomes" id="UP000832041"/>
    </source>
</evidence>
<evidence type="ECO:0000259" key="5">
    <source>
        <dbReference type="Pfam" id="PF06722"/>
    </source>
</evidence>
<dbReference type="InterPro" id="IPR002213">
    <property type="entry name" value="UDP_glucos_trans"/>
</dbReference>
<dbReference type="PANTHER" id="PTHR48050">
    <property type="entry name" value="STEROL 3-BETA-GLUCOSYLTRANSFERASE"/>
    <property type="match status" value="1"/>
</dbReference>
<dbReference type="PANTHER" id="PTHR48050:SF13">
    <property type="entry name" value="STEROL 3-BETA-GLUCOSYLTRANSFERASE UGT80A2"/>
    <property type="match status" value="1"/>
</dbReference>
<dbReference type="Pfam" id="PF06722">
    <property type="entry name" value="EryCIII-like_C"/>
    <property type="match status" value="1"/>
</dbReference>
<keyword evidence="2" id="KW-0328">Glycosyltransferase</keyword>
<protein>
    <submittedName>
        <fullName evidence="7">Activator-dependent family glycosyltransferase</fullName>
    </submittedName>
</protein>
<evidence type="ECO:0000256" key="3">
    <source>
        <dbReference type="ARBA" id="ARBA00022679"/>
    </source>
</evidence>
<sequence length="430" mass="46805">MRVLFTAFAASTHLYQQITLAWAFQCAGHEVRIATQPDMAEAVNRAGLTVIPVGAPLHMENMKDDSTVEDSGLGAEERPENLREASAESLSGLFSVVTPFALRSVCDDQTVDDTVSFARWWRPDLVLWDPMTFSGPIAARACGAVSGRLLFFGLDILGAQRAAHLDRLAQRPPELRDDPLTDWLTAHLDRIGALFREDVVVGDFTIDPVPAWLHHPDIPVPSRRVPMRPVPYNGRSLLPEWLHALPERPRLCLTLGLGHREILGGDTATPVQDLLTAAGELDIEVVATLDAEQTARLGPLPGNVRLVDFVPLNALLPTCSGVVHHGGAGSMAASVLCGVPQMLFPCLIWDTRHKAERLEELGAGIHMPADRSPSVDELAGWLARLVADPAMASAARRLRTETLRMPPPDAVVSEIVQLIRGLDGDHSPHR</sequence>
<evidence type="ECO:0000256" key="4">
    <source>
        <dbReference type="ARBA" id="ARBA00023194"/>
    </source>
</evidence>
<gene>
    <name evidence="7" type="ORF">FOF52_07585</name>
</gene>
<evidence type="ECO:0000313" key="7">
    <source>
        <dbReference type="EMBL" id="UPT20839.1"/>
    </source>
</evidence>
<dbReference type="RefSeq" id="WP_248593124.1">
    <property type="nucleotide sequence ID" value="NZ_BAABEB010000027.1"/>
</dbReference>
<dbReference type="CDD" id="cd03784">
    <property type="entry name" value="GT1_Gtf-like"/>
    <property type="match status" value="1"/>
</dbReference>
<accession>A0ABY4KZH6</accession>
<dbReference type="Proteomes" id="UP000832041">
    <property type="component" value="Chromosome"/>
</dbReference>
<proteinExistence type="inferred from homology"/>
<dbReference type="InterPro" id="IPR030953">
    <property type="entry name" value="Glycosyl_450act"/>
</dbReference>
<evidence type="ECO:0000259" key="6">
    <source>
        <dbReference type="Pfam" id="PF21036"/>
    </source>
</evidence>
<organism evidence="7 8">
    <name type="scientific">Thermobifida alba</name>
    <name type="common">Thermomonospora alba</name>
    <dbReference type="NCBI Taxonomy" id="53522"/>
    <lineage>
        <taxon>Bacteria</taxon>
        <taxon>Bacillati</taxon>
        <taxon>Actinomycetota</taxon>
        <taxon>Actinomycetes</taxon>
        <taxon>Streptosporangiales</taxon>
        <taxon>Nocardiopsidaceae</taxon>
        <taxon>Thermobifida</taxon>
    </lineage>
</organism>
<keyword evidence="8" id="KW-1185">Reference proteome</keyword>
<reference evidence="7 8" key="1">
    <citation type="submission" date="2020-04" db="EMBL/GenBank/DDBJ databases">
        <title>Thermobifida alba genome sequencing and assembly.</title>
        <authorList>
            <person name="Luzics S."/>
            <person name="Horvath B."/>
            <person name="Nagy I."/>
            <person name="Toth A."/>
            <person name="Nagy I."/>
            <person name="Kukolya J."/>
        </authorList>
    </citation>
    <scope>NUCLEOTIDE SEQUENCE [LARGE SCALE GENOMIC DNA]</scope>
    <source>
        <strain evidence="7 8">DSM 43795</strain>
    </source>
</reference>